<proteinExistence type="inferred from homology"/>
<dbReference type="GO" id="GO:0006488">
    <property type="term" value="P:dolichol-linked oligosaccharide biosynthetic process"/>
    <property type="evidence" value="ECO:0007669"/>
    <property type="project" value="InterPro"/>
</dbReference>
<feature type="transmembrane region" description="Helical" evidence="19">
    <location>
        <begin position="119"/>
        <end position="137"/>
    </location>
</feature>
<evidence type="ECO:0000256" key="10">
    <source>
        <dbReference type="ARBA" id="ARBA00022723"/>
    </source>
</evidence>
<dbReference type="AlphaFoldDB" id="A0AAW2H9P1"/>
<dbReference type="EMBL" id="JARGDH010000005">
    <property type="protein sequence ID" value="KAL0266506.1"/>
    <property type="molecule type" value="Genomic_DNA"/>
</dbReference>
<evidence type="ECO:0000256" key="1">
    <source>
        <dbReference type="ARBA" id="ARBA00001946"/>
    </source>
</evidence>
<keyword evidence="10" id="KW-0479">Metal-binding</keyword>
<dbReference type="InterPro" id="IPR033895">
    <property type="entry name" value="GPT"/>
</dbReference>
<evidence type="ECO:0000256" key="5">
    <source>
        <dbReference type="ARBA" id="ARBA00013225"/>
    </source>
</evidence>
<evidence type="ECO:0000256" key="19">
    <source>
        <dbReference type="SAM" id="Phobius"/>
    </source>
</evidence>
<dbReference type="GO" id="GO:0046872">
    <property type="term" value="F:metal ion binding"/>
    <property type="evidence" value="ECO:0007669"/>
    <property type="project" value="UniProtKB-KW"/>
</dbReference>
<keyword evidence="7" id="KW-0328">Glycosyltransferase</keyword>
<dbReference type="PANTHER" id="PTHR10571:SF0">
    <property type="entry name" value="UDP-N-ACETYLGLUCOSAMINE--DOLICHYL-PHOSPHATE N-ACETYLGLUCOSAMINEPHOSPHOTRANSFERASE"/>
    <property type="match status" value="1"/>
</dbReference>
<evidence type="ECO:0000256" key="2">
    <source>
        <dbReference type="ARBA" id="ARBA00004477"/>
    </source>
</evidence>
<evidence type="ECO:0000256" key="17">
    <source>
        <dbReference type="ARBA" id="ARBA00044717"/>
    </source>
</evidence>
<evidence type="ECO:0000256" key="4">
    <source>
        <dbReference type="ARBA" id="ARBA00009317"/>
    </source>
</evidence>
<keyword evidence="9 19" id="KW-0812">Transmembrane</keyword>
<evidence type="ECO:0000256" key="16">
    <source>
        <dbReference type="ARBA" id="ARBA00033238"/>
    </source>
</evidence>
<feature type="transmembrane region" description="Helical" evidence="19">
    <location>
        <begin position="88"/>
        <end position="107"/>
    </location>
</feature>
<evidence type="ECO:0000256" key="7">
    <source>
        <dbReference type="ARBA" id="ARBA00022676"/>
    </source>
</evidence>
<dbReference type="PANTHER" id="PTHR10571">
    <property type="entry name" value="UDP-N-ACETYLGLUCOSAMINE--DOLICHYL-PHOSPHATE N-ACETYLGLUCOSAMINEPHOSPHOTRANSFERASE"/>
    <property type="match status" value="1"/>
</dbReference>
<keyword evidence="8" id="KW-0808">Transferase</keyword>
<comment type="subcellular location">
    <subcellularLocation>
        <location evidence="2">Endoplasmic reticulum membrane</location>
        <topology evidence="2">Multi-pass membrane protein</topology>
    </subcellularLocation>
</comment>
<comment type="caution">
    <text evidence="20">The sequence shown here is derived from an EMBL/GenBank/DDBJ whole genome shotgun (WGS) entry which is preliminary data.</text>
</comment>
<evidence type="ECO:0000256" key="3">
    <source>
        <dbReference type="ARBA" id="ARBA00004922"/>
    </source>
</evidence>
<comment type="similarity">
    <text evidence="4">Belongs to the glycosyltransferase 4 family.</text>
</comment>
<dbReference type="GO" id="GO:0003975">
    <property type="term" value="F:UDP-N-acetylglucosamine-dolichyl-phosphate N-acetylglucosaminephosphotransferase activity"/>
    <property type="evidence" value="ECO:0007669"/>
    <property type="project" value="UniProtKB-EC"/>
</dbReference>
<evidence type="ECO:0000256" key="12">
    <source>
        <dbReference type="ARBA" id="ARBA00022842"/>
    </source>
</evidence>
<protein>
    <recommendedName>
        <fullName evidence="6">UDP-N-acetylglucosamine--dolichyl-phosphate N-acetylglucosaminephosphotransferase</fullName>
        <ecNumber evidence="5">2.7.8.15</ecNumber>
    </recommendedName>
    <alternativeName>
        <fullName evidence="15">GlcNAc-1-P transferase</fullName>
    </alternativeName>
    <alternativeName>
        <fullName evidence="16">N-acetylglucosamine-1-phosphate transferase</fullName>
    </alternativeName>
</protein>
<evidence type="ECO:0000256" key="8">
    <source>
        <dbReference type="ARBA" id="ARBA00022679"/>
    </source>
</evidence>
<keyword evidence="11" id="KW-0256">Endoplasmic reticulum</keyword>
<gene>
    <name evidence="20" type="ORF">PYX00_009021</name>
</gene>
<sequence>MTELRIRSVATGKCCAANLDTGCGMVVNDVFLKAKIFGVDINKKNNRQVPEALGVVTGCIFLIFMFLFIPVPFSNTIIKNEVFPHNEFVEMISALLSICCMLLLGFADDVLDLRWRHKLLLPTVASLPLLMVYYVNFNSTTVIVPKMLRTWIGYSVDLGFIYYVYMGMLAVFCTNAINILAGINGLEVGQSVVIASSIAIFNLIELTGEHYKAHRFSIQFIMPYIAASLALLQHNW</sequence>
<accession>A0AAW2H9P1</accession>
<evidence type="ECO:0000256" key="14">
    <source>
        <dbReference type="ARBA" id="ARBA00023136"/>
    </source>
</evidence>
<organism evidence="20">
    <name type="scientific">Menopon gallinae</name>
    <name type="common">poultry shaft louse</name>
    <dbReference type="NCBI Taxonomy" id="328185"/>
    <lineage>
        <taxon>Eukaryota</taxon>
        <taxon>Metazoa</taxon>
        <taxon>Ecdysozoa</taxon>
        <taxon>Arthropoda</taxon>
        <taxon>Hexapoda</taxon>
        <taxon>Insecta</taxon>
        <taxon>Pterygota</taxon>
        <taxon>Neoptera</taxon>
        <taxon>Paraneoptera</taxon>
        <taxon>Psocodea</taxon>
        <taxon>Troctomorpha</taxon>
        <taxon>Phthiraptera</taxon>
        <taxon>Amblycera</taxon>
        <taxon>Menoponidae</taxon>
        <taxon>Menopon</taxon>
    </lineage>
</organism>
<comment type="pathway">
    <text evidence="3">Protein modification; protein glycosylation.</text>
</comment>
<dbReference type="EC" id="2.7.8.15" evidence="5"/>
<evidence type="ECO:0000256" key="15">
    <source>
        <dbReference type="ARBA" id="ARBA00029567"/>
    </source>
</evidence>
<evidence type="ECO:0000256" key="13">
    <source>
        <dbReference type="ARBA" id="ARBA00022989"/>
    </source>
</evidence>
<dbReference type="GO" id="GO:0016757">
    <property type="term" value="F:glycosyltransferase activity"/>
    <property type="evidence" value="ECO:0007669"/>
    <property type="project" value="UniProtKB-KW"/>
</dbReference>
<evidence type="ECO:0000256" key="9">
    <source>
        <dbReference type="ARBA" id="ARBA00022692"/>
    </source>
</evidence>
<evidence type="ECO:0000313" key="20">
    <source>
        <dbReference type="EMBL" id="KAL0266506.1"/>
    </source>
</evidence>
<comment type="catalytic activity">
    <reaction evidence="18">
        <text>a di-trans,poly-cis-dolichyl phosphate + UDP-N-acetyl-alpha-D-glucosamine = an N-acetyl-alpha-D-glucosaminyl-diphospho-di-trans,poly-cis-dolichol + UMP</text>
        <dbReference type="Rhea" id="RHEA:13289"/>
        <dbReference type="Rhea" id="RHEA-COMP:19498"/>
        <dbReference type="Rhea" id="RHEA-COMP:19507"/>
        <dbReference type="ChEBI" id="CHEBI:57683"/>
        <dbReference type="ChEBI" id="CHEBI:57705"/>
        <dbReference type="ChEBI" id="CHEBI:57865"/>
        <dbReference type="ChEBI" id="CHEBI:58427"/>
        <dbReference type="EC" id="2.7.8.15"/>
    </reaction>
    <physiologicalReaction direction="left-to-right" evidence="18">
        <dbReference type="Rhea" id="RHEA:13290"/>
    </physiologicalReaction>
</comment>
<keyword evidence="14 19" id="KW-0472">Membrane</keyword>
<feature type="transmembrane region" description="Helical" evidence="19">
    <location>
        <begin position="52"/>
        <end position="73"/>
    </location>
</feature>
<evidence type="ECO:0000256" key="6">
    <source>
        <dbReference type="ARBA" id="ARBA00017659"/>
    </source>
</evidence>
<keyword evidence="12" id="KW-0460">Magnesium</keyword>
<evidence type="ECO:0000256" key="18">
    <source>
        <dbReference type="ARBA" id="ARBA00045078"/>
    </source>
</evidence>
<comment type="function">
    <text evidence="17">UDP-N-acetylglucosamine--dolichyl-phosphate N-acetylglucosaminephosphotransferase that operates in the biosynthetic pathway of dolichol-linked oligosaccharides, the glycan precursors employed in protein asparagine (N)-glycosylation. The assembly of dolichol-linked oligosaccharides begins on the cytosolic side of the endoplasmic reticulum membrane and finishes in its lumen. The sequential addition of sugars to dolichol pyrophosphate produces dolichol-linked oligosaccharides containing fourteen sugars, including two GlcNAcs, nine mannoses and three glucoses. Once assembled, the oligosaccharide is transferred from the lipid to nascent proteins by oligosaccharyltransferases. Catalyzes the initial step of dolichol-linked oligosaccharide biosynthesis, transfering GlcNAc-1-P from cytosolic UDP-GlcNAc onto the carrier lipid dolichyl phosphate (P-dolichol), yielding GlcNAc-P-P-dolichol embedded in the cytoplasmic leaflet of the endoplasmic reticulum membrane.</text>
</comment>
<name>A0AAW2H9P1_9NEOP</name>
<dbReference type="Pfam" id="PF00953">
    <property type="entry name" value="Glycos_transf_4"/>
    <property type="match status" value="1"/>
</dbReference>
<feature type="transmembrane region" description="Helical" evidence="19">
    <location>
        <begin position="188"/>
        <end position="204"/>
    </location>
</feature>
<reference evidence="20" key="1">
    <citation type="journal article" date="2024" name="Gigascience">
        <title>Chromosome-level genome of the poultry shaft louse Menopon gallinae provides insight into the host-switching and adaptive evolution of parasitic lice.</title>
        <authorList>
            <person name="Xu Y."/>
            <person name="Ma L."/>
            <person name="Liu S."/>
            <person name="Liang Y."/>
            <person name="Liu Q."/>
            <person name="He Z."/>
            <person name="Tian L."/>
            <person name="Duan Y."/>
            <person name="Cai W."/>
            <person name="Li H."/>
            <person name="Song F."/>
        </authorList>
    </citation>
    <scope>NUCLEOTIDE SEQUENCE</scope>
    <source>
        <strain evidence="20">Cailab_2023a</strain>
    </source>
</reference>
<feature type="transmembrane region" description="Helical" evidence="19">
    <location>
        <begin position="160"/>
        <end position="181"/>
    </location>
</feature>
<comment type="cofactor">
    <cofactor evidence="1">
        <name>Mg(2+)</name>
        <dbReference type="ChEBI" id="CHEBI:18420"/>
    </cofactor>
</comment>
<evidence type="ECO:0000256" key="11">
    <source>
        <dbReference type="ARBA" id="ARBA00022824"/>
    </source>
</evidence>
<dbReference type="GO" id="GO:0005789">
    <property type="term" value="C:endoplasmic reticulum membrane"/>
    <property type="evidence" value="ECO:0007669"/>
    <property type="project" value="UniProtKB-SubCell"/>
</dbReference>
<keyword evidence="13 19" id="KW-1133">Transmembrane helix</keyword>
<dbReference type="CDD" id="cd06855">
    <property type="entry name" value="GT_GPT_euk"/>
    <property type="match status" value="1"/>
</dbReference>
<dbReference type="InterPro" id="IPR000715">
    <property type="entry name" value="Glycosyl_transferase_4"/>
</dbReference>
<feature type="transmembrane region" description="Helical" evidence="19">
    <location>
        <begin position="216"/>
        <end position="232"/>
    </location>
</feature>